<feature type="chain" id="PRO_5038464295" evidence="2">
    <location>
        <begin position="32"/>
        <end position="246"/>
    </location>
</feature>
<dbReference type="EMBL" id="AVPL01000032">
    <property type="protein sequence ID" value="KGN40768.1"/>
    <property type="molecule type" value="Genomic_DNA"/>
</dbReference>
<gene>
    <name evidence="3" type="ORF">N801_12350</name>
</gene>
<dbReference type="RefSeq" id="WP_035938052.1">
    <property type="nucleotide sequence ID" value="NZ_AVPL01000032.1"/>
</dbReference>
<feature type="region of interest" description="Disordered" evidence="1">
    <location>
        <begin position="33"/>
        <end position="114"/>
    </location>
</feature>
<evidence type="ECO:0000313" key="4">
    <source>
        <dbReference type="Proteomes" id="UP000030013"/>
    </source>
</evidence>
<proteinExistence type="predicted"/>
<dbReference type="eggNOG" id="ENOG5032QXM">
    <property type="taxonomic scope" value="Bacteria"/>
</dbReference>
<organism evidence="3 4">
    <name type="scientific">Knoellia aerolata DSM 18566</name>
    <dbReference type="NCBI Taxonomy" id="1385519"/>
    <lineage>
        <taxon>Bacteria</taxon>
        <taxon>Bacillati</taxon>
        <taxon>Actinomycetota</taxon>
        <taxon>Actinomycetes</taxon>
        <taxon>Micrococcales</taxon>
        <taxon>Intrasporangiaceae</taxon>
        <taxon>Knoellia</taxon>
    </lineage>
</organism>
<comment type="caution">
    <text evidence="3">The sequence shown here is derived from an EMBL/GenBank/DDBJ whole genome shotgun (WGS) entry which is preliminary data.</text>
</comment>
<feature type="signal peptide" evidence="2">
    <location>
        <begin position="1"/>
        <end position="31"/>
    </location>
</feature>
<dbReference type="OrthoDB" id="5137482at2"/>
<protein>
    <submittedName>
        <fullName evidence="3">Uncharacterized protein</fullName>
    </submittedName>
</protein>
<reference evidence="3 4" key="1">
    <citation type="submission" date="2013-08" db="EMBL/GenBank/DDBJ databases">
        <title>The genome sequence of Knoellia aerolata.</title>
        <authorList>
            <person name="Zhu W."/>
            <person name="Wang G."/>
        </authorList>
    </citation>
    <scope>NUCLEOTIDE SEQUENCE [LARGE SCALE GENOMIC DNA]</scope>
    <source>
        <strain evidence="3 4">DSM 18566</strain>
    </source>
</reference>
<dbReference type="PROSITE" id="PS51257">
    <property type="entry name" value="PROKAR_LIPOPROTEIN"/>
    <property type="match status" value="1"/>
</dbReference>
<name>A0A0A0JUE8_9MICO</name>
<feature type="compositionally biased region" description="Low complexity" evidence="1">
    <location>
        <begin position="36"/>
        <end position="105"/>
    </location>
</feature>
<evidence type="ECO:0000256" key="1">
    <source>
        <dbReference type="SAM" id="MobiDB-lite"/>
    </source>
</evidence>
<dbReference type="STRING" id="1385519.N801_12350"/>
<keyword evidence="4" id="KW-1185">Reference proteome</keyword>
<evidence type="ECO:0000256" key="2">
    <source>
        <dbReference type="SAM" id="SignalP"/>
    </source>
</evidence>
<sequence length="246" mass="24821">MTTRGSLLSARRTLRMAAPMLVAVLALGACSDDEPTAAPSRTTAPSASPSETPTPSETPSATPTVTTTPSATPSVTPTPTASPSVTATRAPSATPSPTRTSCPASKAGAPNTSGMTSAAAATAKKVHAAAKACDAATLVAMAKADTTGLAGDQAPAAIFTARTPQNFVALATLLTLPPTETFDGTIQPRVFSEQFAQTDAEWDVVVSAGLVTRAAATKMRQDDGGYTGYRVGIAGDGTWTFFTTGR</sequence>
<accession>A0A0A0JUE8</accession>
<evidence type="ECO:0000313" key="3">
    <source>
        <dbReference type="EMBL" id="KGN40768.1"/>
    </source>
</evidence>
<dbReference type="AlphaFoldDB" id="A0A0A0JUE8"/>
<dbReference type="Proteomes" id="UP000030013">
    <property type="component" value="Unassembled WGS sequence"/>
</dbReference>
<keyword evidence="2" id="KW-0732">Signal</keyword>